<protein>
    <submittedName>
        <fullName evidence="1">Uncharacterized protein</fullName>
    </submittedName>
</protein>
<proteinExistence type="predicted"/>
<reference evidence="1" key="1">
    <citation type="submission" date="2021-02" db="EMBL/GenBank/DDBJ databases">
        <authorList>
            <person name="Nowell W R."/>
        </authorList>
    </citation>
    <scope>NUCLEOTIDE SEQUENCE</scope>
</reference>
<dbReference type="AlphaFoldDB" id="A0A816T078"/>
<organism evidence="1 2">
    <name type="scientific">Rotaria magnacalcarata</name>
    <dbReference type="NCBI Taxonomy" id="392030"/>
    <lineage>
        <taxon>Eukaryota</taxon>
        <taxon>Metazoa</taxon>
        <taxon>Spiralia</taxon>
        <taxon>Gnathifera</taxon>
        <taxon>Rotifera</taxon>
        <taxon>Eurotatoria</taxon>
        <taxon>Bdelloidea</taxon>
        <taxon>Philodinida</taxon>
        <taxon>Philodinidae</taxon>
        <taxon>Rotaria</taxon>
    </lineage>
</organism>
<gene>
    <name evidence="1" type="ORF">WKI299_LOCUS17822</name>
</gene>
<sequence length="226" mass="26559">MMTTRSSSATRKYMCDLCSPKQTVSITKCDGCLRHMCNKHFNDHRHKRSTDLDSVFNFHNDLQQSLQRRIDDPSTSPDYINAIPFLKQIDEWERSTIERVSQRANEARANIEHFFSRRQENNKLKQLVETIGNEAKEHKESESFVDTDINNWKKQLKNVQTAFNRPSEIKTDSVFIQIKDIDWNTIIRASFSGEQREHTSTDYFSTKCSLVMRRVSSVNFQSKRNI</sequence>
<dbReference type="Proteomes" id="UP000663856">
    <property type="component" value="Unassembled WGS sequence"/>
</dbReference>
<name>A0A816T078_9BILA</name>
<evidence type="ECO:0000313" key="1">
    <source>
        <dbReference type="EMBL" id="CAF2089320.1"/>
    </source>
</evidence>
<evidence type="ECO:0000313" key="2">
    <source>
        <dbReference type="Proteomes" id="UP000663856"/>
    </source>
</evidence>
<comment type="caution">
    <text evidence="1">The sequence shown here is derived from an EMBL/GenBank/DDBJ whole genome shotgun (WGS) entry which is preliminary data.</text>
</comment>
<accession>A0A816T078</accession>
<dbReference type="EMBL" id="CAJNRF010007230">
    <property type="protein sequence ID" value="CAF2089320.1"/>
    <property type="molecule type" value="Genomic_DNA"/>
</dbReference>